<accession>A0ABP4TDW9</accession>
<gene>
    <name evidence="2" type="ORF">GCM10009745_33990</name>
</gene>
<evidence type="ECO:0000256" key="1">
    <source>
        <dbReference type="SAM" id="MobiDB-lite"/>
    </source>
</evidence>
<reference evidence="3" key="1">
    <citation type="journal article" date="2019" name="Int. J. Syst. Evol. Microbiol.">
        <title>The Global Catalogue of Microorganisms (GCM) 10K type strain sequencing project: providing services to taxonomists for standard genome sequencing and annotation.</title>
        <authorList>
            <consortium name="The Broad Institute Genomics Platform"/>
            <consortium name="The Broad Institute Genome Sequencing Center for Infectious Disease"/>
            <person name="Wu L."/>
            <person name="Ma J."/>
        </authorList>
    </citation>
    <scope>NUCLEOTIDE SEQUENCE [LARGE SCALE GENOMIC DNA]</scope>
    <source>
        <strain evidence="3">JCM 14307</strain>
    </source>
</reference>
<feature type="region of interest" description="Disordered" evidence="1">
    <location>
        <begin position="1"/>
        <end position="38"/>
    </location>
</feature>
<evidence type="ECO:0000313" key="2">
    <source>
        <dbReference type="EMBL" id="GAA1686587.1"/>
    </source>
</evidence>
<organism evidence="2 3">
    <name type="scientific">Kribbella yunnanensis</name>
    <dbReference type="NCBI Taxonomy" id="190194"/>
    <lineage>
        <taxon>Bacteria</taxon>
        <taxon>Bacillati</taxon>
        <taxon>Actinomycetota</taxon>
        <taxon>Actinomycetes</taxon>
        <taxon>Propionibacteriales</taxon>
        <taxon>Kribbellaceae</taxon>
        <taxon>Kribbella</taxon>
    </lineage>
</organism>
<protein>
    <recommendedName>
        <fullName evidence="4">PASTA domain-containing protein</fullName>
    </recommendedName>
</protein>
<evidence type="ECO:0008006" key="4">
    <source>
        <dbReference type="Google" id="ProtNLM"/>
    </source>
</evidence>
<dbReference type="EMBL" id="BAAANF010000010">
    <property type="protein sequence ID" value="GAA1686587.1"/>
    <property type="molecule type" value="Genomic_DNA"/>
</dbReference>
<evidence type="ECO:0000313" key="3">
    <source>
        <dbReference type="Proteomes" id="UP001500280"/>
    </source>
</evidence>
<keyword evidence="3" id="KW-1185">Reference proteome</keyword>
<name>A0ABP4TDW9_9ACTN</name>
<dbReference type="RefSeq" id="WP_344152119.1">
    <property type="nucleotide sequence ID" value="NZ_BAAANF010000010.1"/>
</dbReference>
<comment type="caution">
    <text evidence="2">The sequence shown here is derived from an EMBL/GenBank/DDBJ whole genome shotgun (WGS) entry which is preliminary data.</text>
</comment>
<dbReference type="Proteomes" id="UP001500280">
    <property type="component" value="Unassembled WGS sequence"/>
</dbReference>
<proteinExistence type="predicted"/>
<sequence>MKPIDEIDDLLTRAGAQWRADEPSAPEPDLERITGASRRPQRWVPVLAAASVVAVAAVTLSLLPNGAPATPQSGPPAPATPEAVQSFANRNEQTGSNDDLLVRDGSKVRVSGQVIAAPNVAPVFCPDRPIPTIGYLPGKAPAPTCPDGLKVALTGVNVNLLTDLETIQGVRTGRATLTGIWTNRTIAVQQQAAPTPPPNVVTPPLPCLPPKGGWPVKPSNLDDPKVTQFLDKHRDQAFGPVIYHPYGEGRTKPVVIFVGVAHGDRAAFRKAFEAVYDGNLCVAPAQLSRGDADQLAGKLAGLMDRDDLGITSSHTAMDGASENVQLLVYTEAVKAALTPIGLGKLRIEPAVLPVA</sequence>